<dbReference type="OrthoDB" id="295086at2759"/>
<evidence type="ECO:0000313" key="1">
    <source>
        <dbReference type="EMBL" id="CAD8092999.1"/>
    </source>
</evidence>
<dbReference type="AlphaFoldDB" id="A0A8S1NNQ7"/>
<proteinExistence type="predicted"/>
<dbReference type="Proteomes" id="UP000692954">
    <property type="component" value="Unassembled WGS sequence"/>
</dbReference>
<sequence length="143" mass="16837">MIASKVFKKEGKKIKADSQTQILNKNLIQQRSIQKEQLNHKQTIVELKKKQLSDIIQKFKAANLLVQRNKSLESTLKQSLFHFPILIFSSQINNQIFIRDKKYLKILMKSKVNFIADLDVVKNLYLETIDLKYLIEECQNLFI</sequence>
<dbReference type="EMBL" id="CAJJDN010000060">
    <property type="protein sequence ID" value="CAD8092999.1"/>
    <property type="molecule type" value="Genomic_DNA"/>
</dbReference>
<reference evidence="1" key="1">
    <citation type="submission" date="2021-01" db="EMBL/GenBank/DDBJ databases">
        <authorList>
            <consortium name="Genoscope - CEA"/>
            <person name="William W."/>
        </authorList>
    </citation>
    <scope>NUCLEOTIDE SEQUENCE</scope>
</reference>
<accession>A0A8S1NNQ7</accession>
<protein>
    <submittedName>
        <fullName evidence="1">Uncharacterized protein</fullName>
    </submittedName>
</protein>
<gene>
    <name evidence="1" type="ORF">PSON_ATCC_30995.1.T0600044</name>
</gene>
<organism evidence="1 2">
    <name type="scientific">Paramecium sonneborni</name>
    <dbReference type="NCBI Taxonomy" id="65129"/>
    <lineage>
        <taxon>Eukaryota</taxon>
        <taxon>Sar</taxon>
        <taxon>Alveolata</taxon>
        <taxon>Ciliophora</taxon>
        <taxon>Intramacronucleata</taxon>
        <taxon>Oligohymenophorea</taxon>
        <taxon>Peniculida</taxon>
        <taxon>Parameciidae</taxon>
        <taxon>Paramecium</taxon>
    </lineage>
</organism>
<name>A0A8S1NNQ7_9CILI</name>
<keyword evidence="2" id="KW-1185">Reference proteome</keyword>
<evidence type="ECO:0000313" key="2">
    <source>
        <dbReference type="Proteomes" id="UP000692954"/>
    </source>
</evidence>
<comment type="caution">
    <text evidence="1">The sequence shown here is derived from an EMBL/GenBank/DDBJ whole genome shotgun (WGS) entry which is preliminary data.</text>
</comment>